<dbReference type="PROSITE" id="PS52053">
    <property type="entry name" value="NEL"/>
    <property type="match status" value="1"/>
</dbReference>
<evidence type="ECO:0000256" key="8">
    <source>
        <dbReference type="ARBA" id="ARBA00022786"/>
    </source>
</evidence>
<keyword evidence="5" id="KW-0433">Leucine-rich repeat</keyword>
<dbReference type="SMART" id="SM00364">
    <property type="entry name" value="LRR_BAC"/>
    <property type="match status" value="8"/>
</dbReference>
<dbReference type="RefSeq" id="WP_310879781.1">
    <property type="nucleotide sequence ID" value="NZ_CP121646.1"/>
</dbReference>
<keyword evidence="15" id="KW-1185">Reference proteome</keyword>
<dbReference type="InterPro" id="IPR029487">
    <property type="entry name" value="NEL_dom"/>
</dbReference>
<dbReference type="InterPro" id="IPR001611">
    <property type="entry name" value="Leu-rich_rpt"/>
</dbReference>
<dbReference type="EMBL" id="CP121646">
    <property type="protein sequence ID" value="WFU62793.1"/>
    <property type="molecule type" value="Genomic_DNA"/>
</dbReference>
<evidence type="ECO:0000256" key="2">
    <source>
        <dbReference type="ARBA" id="ARBA00004613"/>
    </source>
</evidence>
<sequence>MNTEQLGSGSPSETSDSEASEPGSPATTQWREALTDALAFAGEASSRQHEALVDWAAQGEQGQHENRQQAVSRTMDWRQRGDVNEALDLSSLSLTALPGPILAGLRRLNVDNNQLNSLPADLPAGLRRLYASNNRLTNLPELPAGLRRLYVISNGLTNLPAQLPPGLRCLNVDNNQLVSLPDCLPTTLEELDASGNRLTSLPELPGGLQRLNLDYNQLTALPEPLPVGLEWLSASHNELTSLPETVPPELLWLGASNNQLTSVPETLLTQLSRDSSVDLENNPLPDWVQAALATAIHAAGYAGPQVFFSTAEGTVEIEPRSLQEVIADWLEAEPSVMATWHRFEQERGAPEYARFLDRLSRTVNSSDEGFRRTVVNDLRQAATNSNLRKQYFDLALDASETCEDRVTLTWNAMQNARMIEDVKNGVYDNDGRLANLIDLGRVMFRLDALEVIAREKVKSLQTDGRIGDVDDIEVYLAYQTKLRERLGLEHIAPAMRFFGVSEVTDADIDRAETIVRDKEATEFANYLATRWEPWEVVVKRIAPEAHNVMETRLHDAMEEEFKHRLNHRLAGLQLIGDEDAERLLGPEISDGIACRIKGALMRQVLAERGLQL</sequence>
<dbReference type="Gene3D" id="3.80.10.10">
    <property type="entry name" value="Ribonuclease Inhibitor"/>
    <property type="match status" value="1"/>
</dbReference>
<evidence type="ECO:0000256" key="7">
    <source>
        <dbReference type="ARBA" id="ARBA00022737"/>
    </source>
</evidence>
<keyword evidence="4 11" id="KW-0964">Secreted</keyword>
<dbReference type="PANTHER" id="PTHR47114">
    <property type="match status" value="1"/>
</dbReference>
<comment type="PTM">
    <text evidence="11">Ubiquitinated in the presence of host E1 ubiquitin-activating enzyme, E2 ubiquitin-conjugating enzyme and ubiquitin.</text>
</comment>
<keyword evidence="10 11" id="KW-1035">Host cytoplasm</keyword>
<evidence type="ECO:0000256" key="11">
    <source>
        <dbReference type="PROSITE-ProRule" id="PRU01398"/>
    </source>
</evidence>
<feature type="domain" description="NEL" evidence="13">
    <location>
        <begin position="321"/>
        <end position="612"/>
    </location>
</feature>
<protein>
    <submittedName>
        <fullName evidence="14">NEL-type E3 ubiquitin ligase domain-containing protein</fullName>
    </submittedName>
</protein>
<dbReference type="Proteomes" id="UP001221546">
    <property type="component" value="Chromosome"/>
</dbReference>
<feature type="active site" description="Glycyl thioester intermediate" evidence="11">
    <location>
        <position position="402"/>
    </location>
</feature>
<evidence type="ECO:0000256" key="6">
    <source>
        <dbReference type="ARBA" id="ARBA00022679"/>
    </source>
</evidence>
<dbReference type="InterPro" id="IPR032675">
    <property type="entry name" value="LRR_dom_sf"/>
</dbReference>
<feature type="region of interest" description="Disordered" evidence="12">
    <location>
        <begin position="1"/>
        <end position="29"/>
    </location>
</feature>
<gene>
    <name evidence="14" type="ORF">QA636_36035</name>
</gene>
<dbReference type="SUPFAM" id="SSF52058">
    <property type="entry name" value="L domain-like"/>
    <property type="match status" value="1"/>
</dbReference>
<dbReference type="Gene3D" id="1.20.1270.130">
    <property type="entry name" value="Shigella T3SS effector IpaH domain"/>
    <property type="match status" value="1"/>
</dbReference>
<evidence type="ECO:0000256" key="12">
    <source>
        <dbReference type="SAM" id="MobiDB-lite"/>
    </source>
</evidence>
<dbReference type="SMART" id="SM00369">
    <property type="entry name" value="LRR_TYP"/>
    <property type="match status" value="6"/>
</dbReference>
<keyword evidence="8 11" id="KW-0833">Ubl conjugation pathway</keyword>
<evidence type="ECO:0000256" key="3">
    <source>
        <dbReference type="ARBA" id="ARBA00009868"/>
    </source>
</evidence>
<evidence type="ECO:0000313" key="14">
    <source>
        <dbReference type="EMBL" id="WFU62793.1"/>
    </source>
</evidence>
<dbReference type="Gene3D" id="1.20.58.360">
    <property type="entry name" value="Shigella T3SS effector IpaH defines"/>
    <property type="match status" value="1"/>
</dbReference>
<keyword evidence="6 11" id="KW-0808">Transferase</keyword>
<name>A0ABY8JFM4_9BRAD</name>
<dbReference type="PANTHER" id="PTHR47114:SF2">
    <property type="entry name" value="OLIGODENDROCYTE-MYELIN GLYCOPROTEIN"/>
    <property type="match status" value="1"/>
</dbReference>
<dbReference type="PROSITE" id="PS51450">
    <property type="entry name" value="LRR"/>
    <property type="match status" value="2"/>
</dbReference>
<dbReference type="Pfam" id="PF00560">
    <property type="entry name" value="LRR_1"/>
    <property type="match status" value="1"/>
</dbReference>
<evidence type="ECO:0000256" key="1">
    <source>
        <dbReference type="ARBA" id="ARBA00004192"/>
    </source>
</evidence>
<reference evidence="14 15" key="1">
    <citation type="submission" date="2023-04" db="EMBL/GenBank/DDBJ databases">
        <title>Australian commercial rhizobial inoculants.</title>
        <authorList>
            <person name="Kohlmeier M.G."/>
            <person name="O'Hara G.W."/>
            <person name="Colombi E."/>
            <person name="Ramsay J.P."/>
            <person name="Terpolilli J."/>
        </authorList>
    </citation>
    <scope>NUCLEOTIDE SEQUENCE [LARGE SCALE GENOMIC DNA]</scope>
    <source>
        <strain evidence="14 15">CB627</strain>
    </source>
</reference>
<evidence type="ECO:0000313" key="15">
    <source>
        <dbReference type="Proteomes" id="UP001221546"/>
    </source>
</evidence>
<feature type="compositionally biased region" description="Polar residues" evidence="12">
    <location>
        <begin position="1"/>
        <end position="14"/>
    </location>
</feature>
<comment type="similarity">
    <text evidence="3 11">Belongs to the LRR-containing bacterial E3 ligase family.</text>
</comment>
<evidence type="ECO:0000256" key="10">
    <source>
        <dbReference type="ARBA" id="ARBA00023200"/>
    </source>
</evidence>
<evidence type="ECO:0000259" key="13">
    <source>
        <dbReference type="PROSITE" id="PS52053"/>
    </source>
</evidence>
<evidence type="ECO:0000256" key="4">
    <source>
        <dbReference type="ARBA" id="ARBA00022525"/>
    </source>
</evidence>
<dbReference type="Pfam" id="PF14496">
    <property type="entry name" value="NEL"/>
    <property type="match status" value="1"/>
</dbReference>
<dbReference type="Gene3D" id="1.20.58.90">
    <property type="match status" value="1"/>
</dbReference>
<keyword evidence="9 11" id="KW-0832">Ubl conjugation</keyword>
<evidence type="ECO:0000256" key="5">
    <source>
        <dbReference type="ARBA" id="ARBA00022614"/>
    </source>
</evidence>
<dbReference type="InterPro" id="IPR003591">
    <property type="entry name" value="Leu-rich_rpt_typical-subtyp"/>
</dbReference>
<proteinExistence type="inferred from homology"/>
<keyword evidence="7" id="KW-0677">Repeat</keyword>
<comment type="subcellular location">
    <subcellularLocation>
        <location evidence="1">Host cytoplasm</location>
    </subcellularLocation>
    <subcellularLocation>
        <location evidence="2">Secreted</location>
    </subcellularLocation>
</comment>
<organism evidence="14 15">
    <name type="scientific">Bradyrhizobium brasilense</name>
    <dbReference type="NCBI Taxonomy" id="1419277"/>
    <lineage>
        <taxon>Bacteria</taxon>
        <taxon>Pseudomonadati</taxon>
        <taxon>Pseudomonadota</taxon>
        <taxon>Alphaproteobacteria</taxon>
        <taxon>Hyphomicrobiales</taxon>
        <taxon>Nitrobacteraceae</taxon>
        <taxon>Bradyrhizobium</taxon>
    </lineage>
</organism>
<accession>A0ABY8JFM4</accession>
<evidence type="ECO:0000256" key="9">
    <source>
        <dbReference type="ARBA" id="ARBA00022843"/>
    </source>
</evidence>
<dbReference type="InterPro" id="IPR051071">
    <property type="entry name" value="LRR-bact_E3_ubiq_ligases"/>
</dbReference>